<dbReference type="RefSeq" id="WP_272737619.1">
    <property type="nucleotide sequence ID" value="NZ_CP116942.1"/>
</dbReference>
<organism evidence="2 3">
    <name type="scientific">Iamia majanohamensis</name>
    <dbReference type="NCBI Taxonomy" id="467976"/>
    <lineage>
        <taxon>Bacteria</taxon>
        <taxon>Bacillati</taxon>
        <taxon>Actinomycetota</taxon>
        <taxon>Acidimicrobiia</taxon>
        <taxon>Acidimicrobiales</taxon>
        <taxon>Iamiaceae</taxon>
        <taxon>Iamia</taxon>
    </lineage>
</organism>
<accession>A0AAE9YGK9</accession>
<sequence length="515" mass="55116">MAFATVTGYCWPQSVVGGGTVSLHLSSAGGREVAVEVARVGRHREVVVSEPAVPAGDHPTPQGADREGCGWPPALTLEVDPSWRSGYYEVRLEIDVDGRRRVGHAFFVVRPRVGQPTAPVLMALTTNTWHAYNDFGGRNLYTGGTSVSLQRPMSPGYLHKPPGAGRRVTTLQVPDPEMAAHRGYLQLNHLSPYAGSAGWPDWELPFLQWAEREGYEVDVVTNADLEDHPQLLAGPGDGGYSLYLSIGHDEYWSGPMRDTVEGFIGRGGHAAFLSGNTSFWQVRLEDPTPEGPAATMVGYKGQLKDDPVYGTDRIGELSAMWSDREVGRPENQMTGVSFVRGGYHRIGKRATRGAGGYTVHRPDHWLFEGTGIGYGDLLGAAGTTVGYECDGCDLTYVDGLPVPTGSDGTPEGFTILGTVPACHFTRDTATRPPPPDQPSEVEFIAARMAGGGRGPEDVARISHGHAVLGTYTSPAGGVVVTSGSTDWVHGLGGRDPEVEQITRNLLDRLGGPPPT</sequence>
<name>A0AAE9YGK9_9ACTN</name>
<dbReference type="Pfam" id="PF20254">
    <property type="entry name" value="DMFA2_C"/>
    <property type="match status" value="1"/>
</dbReference>
<dbReference type="KEGG" id="ima:PO878_05115"/>
<dbReference type="EMBL" id="CP116942">
    <property type="protein sequence ID" value="WCO68102.1"/>
    <property type="molecule type" value="Genomic_DNA"/>
</dbReference>
<gene>
    <name evidence="2" type="ORF">PO878_05115</name>
</gene>
<reference evidence="2" key="1">
    <citation type="submission" date="2023-01" db="EMBL/GenBank/DDBJ databases">
        <title>The diversity of Class Acidimicrobiia in South China Sea sediment environments and the proposal of Iamia marina sp. nov., a novel species of the genus Iamia.</title>
        <authorList>
            <person name="He Y."/>
            <person name="Tian X."/>
        </authorList>
    </citation>
    <scope>NUCLEOTIDE SEQUENCE</scope>
    <source>
        <strain evidence="2">DSM 19957</strain>
    </source>
</reference>
<evidence type="ECO:0000259" key="1">
    <source>
        <dbReference type="Pfam" id="PF20254"/>
    </source>
</evidence>
<keyword evidence="3" id="KW-1185">Reference proteome</keyword>
<dbReference type="AlphaFoldDB" id="A0AAE9YGK9"/>
<evidence type="ECO:0000313" key="3">
    <source>
        <dbReference type="Proteomes" id="UP001216390"/>
    </source>
</evidence>
<dbReference type="InterPro" id="IPR046540">
    <property type="entry name" value="DMFA2_C"/>
</dbReference>
<feature type="domain" description="N,N-dimethylformamidase beta subunit-like C-terminal" evidence="1">
    <location>
        <begin position="36"/>
        <end position="492"/>
    </location>
</feature>
<dbReference type="Proteomes" id="UP001216390">
    <property type="component" value="Chromosome"/>
</dbReference>
<evidence type="ECO:0000313" key="2">
    <source>
        <dbReference type="EMBL" id="WCO68102.1"/>
    </source>
</evidence>
<protein>
    <recommendedName>
        <fullName evidence="1">N,N-dimethylformamidase beta subunit-like C-terminal domain-containing protein</fullName>
    </recommendedName>
</protein>
<proteinExistence type="predicted"/>